<evidence type="ECO:0000313" key="2">
    <source>
        <dbReference type="Proteomes" id="UP001164746"/>
    </source>
</evidence>
<name>A0ABY7F9Z4_MYAAR</name>
<organism evidence="1 2">
    <name type="scientific">Mya arenaria</name>
    <name type="common">Soft-shell clam</name>
    <dbReference type="NCBI Taxonomy" id="6604"/>
    <lineage>
        <taxon>Eukaryota</taxon>
        <taxon>Metazoa</taxon>
        <taxon>Spiralia</taxon>
        <taxon>Lophotrochozoa</taxon>
        <taxon>Mollusca</taxon>
        <taxon>Bivalvia</taxon>
        <taxon>Autobranchia</taxon>
        <taxon>Heteroconchia</taxon>
        <taxon>Euheterodonta</taxon>
        <taxon>Imparidentia</taxon>
        <taxon>Neoheterodontei</taxon>
        <taxon>Myida</taxon>
        <taxon>Myoidea</taxon>
        <taxon>Myidae</taxon>
        <taxon>Mya</taxon>
    </lineage>
</organism>
<dbReference type="Proteomes" id="UP001164746">
    <property type="component" value="Chromosome 10"/>
</dbReference>
<evidence type="ECO:0000313" key="1">
    <source>
        <dbReference type="EMBL" id="WAR17616.1"/>
    </source>
</evidence>
<sequence>MNCMSTKPSQAVCKNVILSVYVNTTDKSSDETIFDSSQHRIARLQNIKLKTSISSFSFSVIIAVGSEGKDTEEMPFGTSCKFGLCSLSCKANDYADEWVRISL</sequence>
<protein>
    <submittedName>
        <fullName evidence="1">Uncharacterized protein</fullName>
    </submittedName>
</protein>
<proteinExistence type="predicted"/>
<keyword evidence="2" id="KW-1185">Reference proteome</keyword>
<reference evidence="1" key="1">
    <citation type="submission" date="2022-11" db="EMBL/GenBank/DDBJ databases">
        <title>Centuries of genome instability and evolution in soft-shell clam transmissible cancer (bioRxiv).</title>
        <authorList>
            <person name="Hart S.F.M."/>
            <person name="Yonemitsu M.A."/>
            <person name="Giersch R.M."/>
            <person name="Beal B.F."/>
            <person name="Arriagada G."/>
            <person name="Davis B.W."/>
            <person name="Ostrander E.A."/>
            <person name="Goff S.P."/>
            <person name="Metzger M.J."/>
        </authorList>
    </citation>
    <scope>NUCLEOTIDE SEQUENCE</scope>
    <source>
        <strain evidence="1">MELC-2E11</strain>
        <tissue evidence="1">Siphon/mantle</tissue>
    </source>
</reference>
<dbReference type="EMBL" id="CP111021">
    <property type="protein sequence ID" value="WAR17616.1"/>
    <property type="molecule type" value="Genomic_DNA"/>
</dbReference>
<accession>A0ABY7F9Z4</accession>
<gene>
    <name evidence="1" type="ORF">MAR_032210</name>
</gene>